<dbReference type="FunFam" id="1.10.287.610:FF:000002">
    <property type="entry name" value="DNA ligase"/>
    <property type="match status" value="1"/>
</dbReference>
<dbReference type="AlphaFoldDB" id="X1BF75"/>
<dbReference type="PANTHER" id="PTHR30348:SF4">
    <property type="entry name" value="DUF72 DOMAIN-CONTAINING PROTEIN"/>
    <property type="match status" value="1"/>
</dbReference>
<reference evidence="10" key="1">
    <citation type="journal article" date="2014" name="Front. Microbiol.">
        <title>High frequency of phylogenetically diverse reductive dehalogenase-homologous genes in deep subseafloor sedimentary metagenomes.</title>
        <authorList>
            <person name="Kawai M."/>
            <person name="Futagami T."/>
            <person name="Toyoda A."/>
            <person name="Takaki Y."/>
            <person name="Nishi S."/>
            <person name="Hori S."/>
            <person name="Arai W."/>
            <person name="Tsubouchi T."/>
            <person name="Morono Y."/>
            <person name="Uchiyama I."/>
            <person name="Ito T."/>
            <person name="Fujiyama A."/>
            <person name="Inagaki F."/>
            <person name="Takami H."/>
        </authorList>
    </citation>
    <scope>NUCLEOTIDE SEQUENCE</scope>
    <source>
        <strain evidence="10">Expedition CK06-06</strain>
    </source>
</reference>
<dbReference type="SMART" id="SM00532">
    <property type="entry name" value="LIGANc"/>
    <property type="match status" value="1"/>
</dbReference>
<evidence type="ECO:0000256" key="8">
    <source>
        <dbReference type="ARBA" id="ARBA00023204"/>
    </source>
</evidence>
<evidence type="ECO:0000256" key="5">
    <source>
        <dbReference type="ARBA" id="ARBA00022833"/>
    </source>
</evidence>
<evidence type="ECO:0000256" key="2">
    <source>
        <dbReference type="ARBA" id="ARBA00022705"/>
    </source>
</evidence>
<dbReference type="SUPFAM" id="SSF117396">
    <property type="entry name" value="TM1631-like"/>
    <property type="match status" value="1"/>
</dbReference>
<evidence type="ECO:0000256" key="1">
    <source>
        <dbReference type="ARBA" id="ARBA00022598"/>
    </source>
</evidence>
<accession>X1BF75</accession>
<keyword evidence="4" id="KW-0227">DNA damage</keyword>
<dbReference type="InterPro" id="IPR013839">
    <property type="entry name" value="DNAligase_adenylation"/>
</dbReference>
<dbReference type="InterPro" id="IPR002763">
    <property type="entry name" value="DUF72"/>
</dbReference>
<sequence>MMAKNVKKEIKRLKDEIRHHDRRYYILDQPEISDREYDELMKRLKELEAQNPGLVTPDSPSQRVGGEPLKRFKPVKHKIKMRSLDNSYSIEELKNWDKRVHKALGKEKVEYIAEVITLTILGITSPALSKRTLSPIRASSRFISMPGFPVVPVITSDFVYIRMHGSTARYSSNYSAAELGEWAGLIKGFLKKGLDAYVYFNNDANAYAVKNALTLKELIGA</sequence>
<evidence type="ECO:0000313" key="10">
    <source>
        <dbReference type="EMBL" id="GAG70656.1"/>
    </source>
</evidence>
<protein>
    <recommendedName>
        <fullName evidence="9">NAD-dependent DNA ligase N-terminal domain-containing protein</fullName>
    </recommendedName>
</protein>
<keyword evidence="1" id="KW-0436">Ligase</keyword>
<evidence type="ECO:0000256" key="3">
    <source>
        <dbReference type="ARBA" id="ARBA00022723"/>
    </source>
</evidence>
<proteinExistence type="predicted"/>
<dbReference type="GO" id="GO:0003911">
    <property type="term" value="F:DNA ligase (NAD+) activity"/>
    <property type="evidence" value="ECO:0007669"/>
    <property type="project" value="InterPro"/>
</dbReference>
<keyword evidence="8" id="KW-0234">DNA repair</keyword>
<dbReference type="SUPFAM" id="SSF56091">
    <property type="entry name" value="DNA ligase/mRNA capping enzyme, catalytic domain"/>
    <property type="match status" value="1"/>
</dbReference>
<dbReference type="GO" id="GO:0006281">
    <property type="term" value="P:DNA repair"/>
    <property type="evidence" value="ECO:0007669"/>
    <property type="project" value="UniProtKB-KW"/>
</dbReference>
<keyword evidence="7" id="KW-0520">NAD</keyword>
<keyword evidence="3" id="KW-0479">Metal-binding</keyword>
<dbReference type="Gene3D" id="3.20.20.410">
    <property type="entry name" value="Protein of unknown function UPF0759"/>
    <property type="match status" value="1"/>
</dbReference>
<dbReference type="Pfam" id="PF01653">
    <property type="entry name" value="DNA_ligase_aden"/>
    <property type="match status" value="1"/>
</dbReference>
<gene>
    <name evidence="10" type="ORF">S01H4_18551</name>
</gene>
<keyword evidence="5" id="KW-0862">Zinc</keyword>
<dbReference type="EMBL" id="BART01008231">
    <property type="protein sequence ID" value="GAG70656.1"/>
    <property type="molecule type" value="Genomic_DNA"/>
</dbReference>
<name>X1BF75_9ZZZZ</name>
<dbReference type="Pfam" id="PF01904">
    <property type="entry name" value="DUF72"/>
    <property type="match status" value="1"/>
</dbReference>
<comment type="caution">
    <text evidence="10">The sequence shown here is derived from an EMBL/GenBank/DDBJ whole genome shotgun (WGS) entry which is preliminary data.</text>
</comment>
<feature type="domain" description="NAD-dependent DNA ligase N-terminal" evidence="9">
    <location>
        <begin position="5"/>
        <end position="212"/>
    </location>
</feature>
<dbReference type="GO" id="GO:0006260">
    <property type="term" value="P:DNA replication"/>
    <property type="evidence" value="ECO:0007669"/>
    <property type="project" value="UniProtKB-KW"/>
</dbReference>
<evidence type="ECO:0000256" key="4">
    <source>
        <dbReference type="ARBA" id="ARBA00022763"/>
    </source>
</evidence>
<dbReference type="PANTHER" id="PTHR30348">
    <property type="entry name" value="UNCHARACTERIZED PROTEIN YECE"/>
    <property type="match status" value="1"/>
</dbReference>
<evidence type="ECO:0000256" key="7">
    <source>
        <dbReference type="ARBA" id="ARBA00023027"/>
    </source>
</evidence>
<dbReference type="InterPro" id="IPR036520">
    <property type="entry name" value="UPF0759_sf"/>
</dbReference>
<evidence type="ECO:0000256" key="6">
    <source>
        <dbReference type="ARBA" id="ARBA00022842"/>
    </source>
</evidence>
<keyword evidence="2" id="KW-0235">DNA replication</keyword>
<keyword evidence="6" id="KW-0460">Magnesium</keyword>
<dbReference type="InterPro" id="IPR013840">
    <property type="entry name" value="DNAligase_N"/>
</dbReference>
<dbReference type="GO" id="GO:0046872">
    <property type="term" value="F:metal ion binding"/>
    <property type="evidence" value="ECO:0007669"/>
    <property type="project" value="UniProtKB-KW"/>
</dbReference>
<dbReference type="Gene3D" id="1.10.287.610">
    <property type="entry name" value="Helix hairpin bin"/>
    <property type="match status" value="1"/>
</dbReference>
<dbReference type="Gene3D" id="3.30.470.30">
    <property type="entry name" value="DNA ligase/mRNA capping enzyme"/>
    <property type="match status" value="1"/>
</dbReference>
<organism evidence="10">
    <name type="scientific">marine sediment metagenome</name>
    <dbReference type="NCBI Taxonomy" id="412755"/>
    <lineage>
        <taxon>unclassified sequences</taxon>
        <taxon>metagenomes</taxon>
        <taxon>ecological metagenomes</taxon>
    </lineage>
</organism>
<evidence type="ECO:0000259" key="9">
    <source>
        <dbReference type="SMART" id="SM00532"/>
    </source>
</evidence>